<dbReference type="SUPFAM" id="SSF55174">
    <property type="entry name" value="Alpha-L RNA-binding motif"/>
    <property type="match status" value="1"/>
</dbReference>
<dbReference type="EMBL" id="DVLW01000017">
    <property type="protein sequence ID" value="HIT93641.1"/>
    <property type="molecule type" value="Genomic_DNA"/>
</dbReference>
<evidence type="ECO:0000313" key="9">
    <source>
        <dbReference type="Proteomes" id="UP000824160"/>
    </source>
</evidence>
<dbReference type="Pfam" id="PF00849">
    <property type="entry name" value="PseudoU_synth_2"/>
    <property type="match status" value="1"/>
</dbReference>
<dbReference type="SMART" id="SM00363">
    <property type="entry name" value="S4"/>
    <property type="match status" value="1"/>
</dbReference>
<evidence type="ECO:0000256" key="2">
    <source>
        <dbReference type="ARBA" id="ARBA00010876"/>
    </source>
</evidence>
<dbReference type="CDD" id="cd00165">
    <property type="entry name" value="S4"/>
    <property type="match status" value="1"/>
</dbReference>
<dbReference type="InterPro" id="IPR006145">
    <property type="entry name" value="PsdUridine_synth_RsuA/RluA"/>
</dbReference>
<accession>A0A9D1KRN4</accession>
<dbReference type="PROSITE" id="PS50889">
    <property type="entry name" value="S4"/>
    <property type="match status" value="1"/>
</dbReference>
<keyword evidence="5" id="KW-0694">RNA-binding</keyword>
<dbReference type="InterPro" id="IPR050188">
    <property type="entry name" value="RluA_PseudoU_synthase"/>
</dbReference>
<comment type="catalytic activity">
    <reaction evidence="1 6">
        <text>a uridine in RNA = a pseudouridine in RNA</text>
        <dbReference type="Rhea" id="RHEA:48348"/>
        <dbReference type="Rhea" id="RHEA-COMP:12068"/>
        <dbReference type="Rhea" id="RHEA-COMP:12069"/>
        <dbReference type="ChEBI" id="CHEBI:65314"/>
        <dbReference type="ChEBI" id="CHEBI:65315"/>
    </reaction>
</comment>
<organism evidence="8 9">
    <name type="scientific">Candidatus Faecivivens stercoripullorum</name>
    <dbReference type="NCBI Taxonomy" id="2840805"/>
    <lineage>
        <taxon>Bacteria</taxon>
        <taxon>Bacillati</taxon>
        <taxon>Bacillota</taxon>
        <taxon>Clostridia</taxon>
        <taxon>Eubacteriales</taxon>
        <taxon>Oscillospiraceae</taxon>
        <taxon>Oscillospiraceae incertae sedis</taxon>
        <taxon>Candidatus Faecivivens</taxon>
    </lineage>
</organism>
<dbReference type="GO" id="GO:0003723">
    <property type="term" value="F:RNA binding"/>
    <property type="evidence" value="ECO:0007669"/>
    <property type="project" value="UniProtKB-KW"/>
</dbReference>
<dbReference type="InterPro" id="IPR006225">
    <property type="entry name" value="PsdUridine_synth_RluC/D"/>
</dbReference>
<dbReference type="Pfam" id="PF01479">
    <property type="entry name" value="S4"/>
    <property type="match status" value="1"/>
</dbReference>
<comment type="caution">
    <text evidence="8">The sequence shown here is derived from an EMBL/GenBank/DDBJ whole genome shotgun (WGS) entry which is preliminary data.</text>
</comment>
<dbReference type="InterPro" id="IPR002942">
    <property type="entry name" value="S4_RNA-bd"/>
</dbReference>
<evidence type="ECO:0000256" key="1">
    <source>
        <dbReference type="ARBA" id="ARBA00000073"/>
    </source>
</evidence>
<dbReference type="GO" id="GO:0000455">
    <property type="term" value="P:enzyme-directed rRNA pseudouridine synthesis"/>
    <property type="evidence" value="ECO:0007669"/>
    <property type="project" value="UniProtKB-ARBA"/>
</dbReference>
<name>A0A9D1KRN4_9FIRM</name>
<feature type="active site" evidence="4">
    <location>
        <position position="145"/>
    </location>
</feature>
<keyword evidence="3 6" id="KW-0413">Isomerase</keyword>
<sequence>MREMIIGANDAGQRLDKFLLKALPALPKTLMYKFLRTRHIKLNGKKAEISTRLCPGDKLTFFISDEFFVQDSQQLFMQARPEIQVVYEDENLLLVNKPSGLIVHEDEGESVDTLINRVLHYLYKKGDYHPEQEASFAPALCNRIDRNTEGIVIVAKNAEALRLLNACIRDRELHKFYLCLLKGVPSPREATLRHFMRKDERENRAIVYDHTVPGGKTMVTRYRVLKSYKKIALAEIELKTGRTHQIRAHMAYIGCPLVGDGKYSDNRRERGLGFESQALCSYKLIFDFKEPCALSYLNGRVFTVKSVSFAVDEVIRRLGDALN</sequence>
<dbReference type="Gene3D" id="3.30.2350.10">
    <property type="entry name" value="Pseudouridine synthase"/>
    <property type="match status" value="1"/>
</dbReference>
<comment type="similarity">
    <text evidence="2 6">Belongs to the pseudouridine synthase RluA family.</text>
</comment>
<evidence type="ECO:0000256" key="3">
    <source>
        <dbReference type="ARBA" id="ARBA00023235"/>
    </source>
</evidence>
<reference evidence="8" key="2">
    <citation type="journal article" date="2021" name="PeerJ">
        <title>Extensive microbial diversity within the chicken gut microbiome revealed by metagenomics and culture.</title>
        <authorList>
            <person name="Gilroy R."/>
            <person name="Ravi A."/>
            <person name="Getino M."/>
            <person name="Pursley I."/>
            <person name="Horton D.L."/>
            <person name="Alikhan N.F."/>
            <person name="Baker D."/>
            <person name="Gharbi K."/>
            <person name="Hall N."/>
            <person name="Watson M."/>
            <person name="Adriaenssens E.M."/>
            <person name="Foster-Nyarko E."/>
            <person name="Jarju S."/>
            <person name="Secka A."/>
            <person name="Antonio M."/>
            <person name="Oren A."/>
            <person name="Chaudhuri R.R."/>
            <person name="La Ragione R."/>
            <person name="Hildebrand F."/>
            <person name="Pallen M.J."/>
        </authorList>
    </citation>
    <scope>NUCLEOTIDE SEQUENCE</scope>
    <source>
        <strain evidence="8">ChiBcec7-5410</strain>
    </source>
</reference>
<dbReference type="CDD" id="cd02869">
    <property type="entry name" value="PseudoU_synth_RluA_like"/>
    <property type="match status" value="1"/>
</dbReference>
<dbReference type="EC" id="5.4.99.-" evidence="6"/>
<protein>
    <recommendedName>
        <fullName evidence="6">Pseudouridine synthase</fullName>
        <ecNumber evidence="6">5.4.99.-</ecNumber>
    </recommendedName>
</protein>
<proteinExistence type="inferred from homology"/>
<reference evidence="8" key="1">
    <citation type="submission" date="2020-10" db="EMBL/GenBank/DDBJ databases">
        <authorList>
            <person name="Gilroy R."/>
        </authorList>
    </citation>
    <scope>NUCLEOTIDE SEQUENCE</scope>
    <source>
        <strain evidence="8">ChiBcec7-5410</strain>
    </source>
</reference>
<evidence type="ECO:0000256" key="4">
    <source>
        <dbReference type="PIRSR" id="PIRSR606225-1"/>
    </source>
</evidence>
<dbReference type="SUPFAM" id="SSF55120">
    <property type="entry name" value="Pseudouridine synthase"/>
    <property type="match status" value="1"/>
</dbReference>
<evidence type="ECO:0000313" key="8">
    <source>
        <dbReference type="EMBL" id="HIT93641.1"/>
    </source>
</evidence>
<evidence type="ECO:0000256" key="5">
    <source>
        <dbReference type="PROSITE-ProRule" id="PRU00182"/>
    </source>
</evidence>
<evidence type="ECO:0000256" key="6">
    <source>
        <dbReference type="RuleBase" id="RU362028"/>
    </source>
</evidence>
<dbReference type="AlphaFoldDB" id="A0A9D1KRN4"/>
<dbReference type="GO" id="GO:0120159">
    <property type="term" value="F:rRNA pseudouridine synthase activity"/>
    <property type="evidence" value="ECO:0007669"/>
    <property type="project" value="UniProtKB-ARBA"/>
</dbReference>
<evidence type="ECO:0000259" key="7">
    <source>
        <dbReference type="SMART" id="SM00363"/>
    </source>
</evidence>
<comment type="function">
    <text evidence="6">Responsible for synthesis of pseudouridine from uracil.</text>
</comment>
<dbReference type="InterPro" id="IPR020103">
    <property type="entry name" value="PsdUridine_synth_cat_dom_sf"/>
</dbReference>
<dbReference type="Proteomes" id="UP000824160">
    <property type="component" value="Unassembled WGS sequence"/>
</dbReference>
<dbReference type="PANTHER" id="PTHR21600">
    <property type="entry name" value="MITOCHONDRIAL RNA PSEUDOURIDINE SYNTHASE"/>
    <property type="match status" value="1"/>
</dbReference>
<gene>
    <name evidence="8" type="ORF">IAC43_00495</name>
</gene>
<dbReference type="Gene3D" id="3.10.290.10">
    <property type="entry name" value="RNA-binding S4 domain"/>
    <property type="match status" value="1"/>
</dbReference>
<dbReference type="NCBIfam" id="TIGR00005">
    <property type="entry name" value="rluA_subfam"/>
    <property type="match status" value="1"/>
</dbReference>
<feature type="domain" description="RNA-binding S4" evidence="7">
    <location>
        <begin position="13"/>
        <end position="73"/>
    </location>
</feature>
<dbReference type="InterPro" id="IPR036986">
    <property type="entry name" value="S4_RNA-bd_sf"/>
</dbReference>